<accession>A0A9D5HY23</accession>
<feature type="region of interest" description="Disordered" evidence="1">
    <location>
        <begin position="53"/>
        <end position="117"/>
    </location>
</feature>
<reference evidence="2" key="1">
    <citation type="submission" date="2022-10" db="EMBL/GenBank/DDBJ databases">
        <title>Adaptive evolution leads to modifications in subtelomeric GC content in a zoonotic Cryptosporidium species.</title>
        <authorList>
            <person name="Li J."/>
            <person name="Feng Y."/>
            <person name="Xiao L."/>
        </authorList>
    </citation>
    <scope>NUCLEOTIDE SEQUENCE</scope>
    <source>
        <strain evidence="2">33844</strain>
    </source>
</reference>
<dbReference type="OrthoDB" id="343546at2759"/>
<comment type="caution">
    <text evidence="2">The sequence shown here is derived from an EMBL/GenBank/DDBJ whole genome shotgun (WGS) entry which is preliminary data.</text>
</comment>
<dbReference type="Proteomes" id="UP001067231">
    <property type="component" value="Unassembled WGS sequence"/>
</dbReference>
<dbReference type="AlphaFoldDB" id="A0A9D5HY23"/>
<proteinExistence type="predicted"/>
<evidence type="ECO:0000313" key="2">
    <source>
        <dbReference type="EMBL" id="KAJ1610487.1"/>
    </source>
</evidence>
<dbReference type="EMBL" id="JAPCXC010000024">
    <property type="protein sequence ID" value="KAJ1610487.1"/>
    <property type="molecule type" value="Genomic_DNA"/>
</dbReference>
<evidence type="ECO:0000256" key="1">
    <source>
        <dbReference type="SAM" id="MobiDB-lite"/>
    </source>
</evidence>
<sequence length="117" mass="12696">MSSVVETQTIINGRSVELRSGLETGKISERLEDLSGRVNDLLTSYIGKESDCLSQDSNDECQDQCSDQTDDDIHPMESPCEPDCRSTGCGHTGETDPSGSGNGKRHKVDTSDRQNSN</sequence>
<organism evidence="2">
    <name type="scientific">Cryptosporidium canis</name>
    <dbReference type="NCBI Taxonomy" id="195482"/>
    <lineage>
        <taxon>Eukaryota</taxon>
        <taxon>Sar</taxon>
        <taxon>Alveolata</taxon>
        <taxon>Apicomplexa</taxon>
        <taxon>Conoidasida</taxon>
        <taxon>Coccidia</taxon>
        <taxon>Eucoccidiorida</taxon>
        <taxon>Eimeriorina</taxon>
        <taxon>Cryptosporidiidae</taxon>
        <taxon>Cryptosporidium</taxon>
    </lineage>
</organism>
<name>A0A9D5HY23_9CRYT</name>
<gene>
    <name evidence="2" type="ORF">OJ253_1159</name>
</gene>
<protein>
    <submittedName>
        <fullName evidence="2">Uncharacterized protein</fullName>
    </submittedName>
</protein>
<feature type="compositionally biased region" description="Basic and acidic residues" evidence="1">
    <location>
        <begin position="108"/>
        <end position="117"/>
    </location>
</feature>